<dbReference type="STRING" id="1255658.FM114_04170"/>
<keyword evidence="3" id="KW-1185">Reference proteome</keyword>
<proteinExistence type="predicted"/>
<dbReference type="InterPro" id="IPR052509">
    <property type="entry name" value="Metal_resp_DNA-bind_regulator"/>
</dbReference>
<protein>
    <submittedName>
        <fullName evidence="2">Transcriptional regulator, PadR family</fullName>
    </submittedName>
</protein>
<dbReference type="InterPro" id="IPR005149">
    <property type="entry name" value="Tscrpt_reg_PadR_N"/>
</dbReference>
<name>A0A1R4IX21_9ACTN</name>
<evidence type="ECO:0000259" key="1">
    <source>
        <dbReference type="Pfam" id="PF03551"/>
    </source>
</evidence>
<dbReference type="Pfam" id="PF03551">
    <property type="entry name" value="PadR"/>
    <property type="match status" value="1"/>
</dbReference>
<dbReference type="RefSeq" id="WP_094763932.1">
    <property type="nucleotide sequence ID" value="NZ_FUKQ01000013.1"/>
</dbReference>
<dbReference type="Proteomes" id="UP000188342">
    <property type="component" value="Unassembled WGS sequence"/>
</dbReference>
<dbReference type="EMBL" id="FUKQ01000013">
    <property type="protein sequence ID" value="SJN24239.1"/>
    <property type="molecule type" value="Genomic_DNA"/>
</dbReference>
<dbReference type="PANTHER" id="PTHR33169:SF14">
    <property type="entry name" value="TRANSCRIPTIONAL REGULATOR RV3488"/>
    <property type="match status" value="1"/>
</dbReference>
<dbReference type="InterPro" id="IPR036390">
    <property type="entry name" value="WH_DNA-bd_sf"/>
</dbReference>
<dbReference type="InterPro" id="IPR036388">
    <property type="entry name" value="WH-like_DNA-bd_sf"/>
</dbReference>
<dbReference type="Gene3D" id="1.10.10.10">
    <property type="entry name" value="Winged helix-like DNA-binding domain superfamily/Winged helix DNA-binding domain"/>
    <property type="match status" value="1"/>
</dbReference>
<dbReference type="PANTHER" id="PTHR33169">
    <property type="entry name" value="PADR-FAMILY TRANSCRIPTIONAL REGULATOR"/>
    <property type="match status" value="1"/>
</dbReference>
<dbReference type="OrthoDB" id="2374094at2"/>
<sequence>MEDNDQRWPSAWVRAGLDLAILSALQGDALHGYAIASRLEAAGLGRPKGGSLYPTLAKLEQAGFVEAGWLPGESGPGRKAYILTTSGREERTRLAASWRALSEALVALGSSGQPAGTQAQGEGVGR</sequence>
<accession>A0A1R4IX21</accession>
<gene>
    <name evidence="2" type="ORF">FM114_04170</name>
</gene>
<dbReference type="SUPFAM" id="SSF46785">
    <property type="entry name" value="Winged helix' DNA-binding domain"/>
    <property type="match status" value="1"/>
</dbReference>
<evidence type="ECO:0000313" key="2">
    <source>
        <dbReference type="EMBL" id="SJN24239.1"/>
    </source>
</evidence>
<organism evidence="2 3">
    <name type="scientific">Luteococcus japonicus LSP_Lj1</name>
    <dbReference type="NCBI Taxonomy" id="1255658"/>
    <lineage>
        <taxon>Bacteria</taxon>
        <taxon>Bacillati</taxon>
        <taxon>Actinomycetota</taxon>
        <taxon>Actinomycetes</taxon>
        <taxon>Propionibacteriales</taxon>
        <taxon>Propionibacteriaceae</taxon>
        <taxon>Luteococcus</taxon>
    </lineage>
</organism>
<feature type="domain" description="Transcription regulator PadR N-terminal" evidence="1">
    <location>
        <begin position="21"/>
        <end position="92"/>
    </location>
</feature>
<reference evidence="2 3" key="1">
    <citation type="submission" date="2017-02" db="EMBL/GenBank/DDBJ databases">
        <authorList>
            <person name="Peterson S.W."/>
        </authorList>
    </citation>
    <scope>NUCLEOTIDE SEQUENCE [LARGE SCALE GENOMIC DNA]</scope>
    <source>
        <strain evidence="2 3">LSP_Lj1</strain>
    </source>
</reference>
<dbReference type="AlphaFoldDB" id="A0A1R4IX21"/>
<evidence type="ECO:0000313" key="3">
    <source>
        <dbReference type="Proteomes" id="UP000188342"/>
    </source>
</evidence>